<name>A0A7D9D617_PARCT</name>
<proteinExistence type="predicted"/>
<dbReference type="Proteomes" id="UP001152795">
    <property type="component" value="Unassembled WGS sequence"/>
</dbReference>
<dbReference type="PANTHER" id="PTHR18945">
    <property type="entry name" value="NEUROTRANSMITTER GATED ION CHANNEL"/>
    <property type="match status" value="1"/>
</dbReference>
<dbReference type="InterPro" id="IPR006202">
    <property type="entry name" value="Neur_chan_lig-bd"/>
</dbReference>
<gene>
    <name evidence="1" type="ORF">PACLA_8A075042</name>
</gene>
<evidence type="ECO:0000313" key="1">
    <source>
        <dbReference type="EMBL" id="CAB3977838.1"/>
    </source>
</evidence>
<keyword evidence="2" id="KW-1185">Reference proteome</keyword>
<dbReference type="InterPro" id="IPR006201">
    <property type="entry name" value="Neur_channel"/>
</dbReference>
<protein>
    <submittedName>
        <fullName evidence="1">Gamma-aminobutyric acid receptor subunit beta-1-like</fullName>
    </submittedName>
</protein>
<sequence>MKVIGKLIMWIKMLWLLYFVHPGVCKCDLRKAGANMNATTCLNELLRRYDKRIRPGIFEKPTVVKVDILIANFWTIEEANMDFTVDFYLRQYWTDERLVFEADDKHEKLTLTSEIWKEIWLPSTYFIGSKKAYFHDVTTDNYLLQIGQNGSIFFSMRYVQ</sequence>
<dbReference type="AlphaFoldDB" id="A0A7D9D617"/>
<reference evidence="1" key="1">
    <citation type="submission" date="2020-04" db="EMBL/GenBank/DDBJ databases">
        <authorList>
            <person name="Alioto T."/>
            <person name="Alioto T."/>
            <person name="Gomez Garrido J."/>
        </authorList>
    </citation>
    <scope>NUCLEOTIDE SEQUENCE</scope>
    <source>
        <strain evidence="1">A484AB</strain>
    </source>
</reference>
<keyword evidence="1" id="KW-0675">Receptor</keyword>
<evidence type="ECO:0000313" key="2">
    <source>
        <dbReference type="Proteomes" id="UP001152795"/>
    </source>
</evidence>
<accession>A0A7D9D617</accession>
<dbReference type="GO" id="GO:0016020">
    <property type="term" value="C:membrane"/>
    <property type="evidence" value="ECO:0007669"/>
    <property type="project" value="InterPro"/>
</dbReference>
<dbReference type="GO" id="GO:0004888">
    <property type="term" value="F:transmembrane signaling receptor activity"/>
    <property type="evidence" value="ECO:0007669"/>
    <property type="project" value="InterPro"/>
</dbReference>
<dbReference type="OrthoDB" id="8890589at2759"/>
<dbReference type="Pfam" id="PF02931">
    <property type="entry name" value="Neur_chan_LBD"/>
    <property type="match status" value="1"/>
</dbReference>
<organism evidence="1 2">
    <name type="scientific">Paramuricea clavata</name>
    <name type="common">Red gorgonian</name>
    <name type="synonym">Violescent sea-whip</name>
    <dbReference type="NCBI Taxonomy" id="317549"/>
    <lineage>
        <taxon>Eukaryota</taxon>
        <taxon>Metazoa</taxon>
        <taxon>Cnidaria</taxon>
        <taxon>Anthozoa</taxon>
        <taxon>Octocorallia</taxon>
        <taxon>Malacalcyonacea</taxon>
        <taxon>Plexauridae</taxon>
        <taxon>Paramuricea</taxon>
    </lineage>
</organism>
<dbReference type="EMBL" id="CACRXK020000074">
    <property type="protein sequence ID" value="CAB3977838.1"/>
    <property type="molecule type" value="Genomic_DNA"/>
</dbReference>
<dbReference type="GO" id="GO:0005230">
    <property type="term" value="F:extracellular ligand-gated monoatomic ion channel activity"/>
    <property type="evidence" value="ECO:0007669"/>
    <property type="project" value="InterPro"/>
</dbReference>
<dbReference type="SUPFAM" id="SSF63712">
    <property type="entry name" value="Nicotinic receptor ligand binding domain-like"/>
    <property type="match status" value="1"/>
</dbReference>
<comment type="caution">
    <text evidence="1">The sequence shown here is derived from an EMBL/GenBank/DDBJ whole genome shotgun (WGS) entry which is preliminary data.</text>
</comment>
<dbReference type="Gene3D" id="2.70.170.10">
    <property type="entry name" value="Neurotransmitter-gated ion-channel ligand-binding domain"/>
    <property type="match status" value="1"/>
</dbReference>
<dbReference type="InterPro" id="IPR036734">
    <property type="entry name" value="Neur_chan_lig-bd_sf"/>
</dbReference>